<dbReference type="FunFam" id="2.20.100.10:FF:000002">
    <property type="entry name" value="Unc-5 netrin receptor C"/>
    <property type="match status" value="1"/>
</dbReference>
<dbReference type="SUPFAM" id="SSF82895">
    <property type="entry name" value="TSP-1 type 1 repeat"/>
    <property type="match status" value="1"/>
</dbReference>
<dbReference type="Pfam" id="PF17217">
    <property type="entry name" value="UPA"/>
    <property type="match status" value="1"/>
</dbReference>
<evidence type="ECO:0000256" key="6">
    <source>
        <dbReference type="ARBA" id="ARBA00023157"/>
    </source>
</evidence>
<keyword evidence="9 10" id="KW-0393">Immunoglobulin domain</keyword>
<keyword evidence="4" id="KW-0732">Signal</keyword>
<dbReference type="InterPro" id="IPR037936">
    <property type="entry name" value="UNC5A-D"/>
</dbReference>
<evidence type="ECO:0000256" key="4">
    <source>
        <dbReference type="ARBA" id="ARBA00022729"/>
    </source>
</evidence>
<comment type="function">
    <text evidence="10">Receptor for netrin required for axon guidance. Mediates axon repulsion of neuronal growth cones in the developing nervous system upon ligand binding.</text>
</comment>
<comment type="subcellular location">
    <subcellularLocation>
        <location evidence="10">Cell membrane</location>
        <topology evidence="10">Single-pass type I membrane protein</topology>
    </subcellularLocation>
    <subcellularLocation>
        <location evidence="1">Membrane</location>
        <topology evidence="1">Single-pass type I membrane protein</topology>
    </subcellularLocation>
</comment>
<gene>
    <name evidence="12" type="ORF">QYF61_000127</name>
</gene>
<comment type="caution">
    <text evidence="12">The sequence shown here is derived from an EMBL/GenBank/DDBJ whole genome shotgun (WGS) entry which is preliminary data.</text>
</comment>
<dbReference type="InterPro" id="IPR036383">
    <property type="entry name" value="TSP1_rpt_sf"/>
</dbReference>
<evidence type="ECO:0000256" key="8">
    <source>
        <dbReference type="ARBA" id="ARBA00023180"/>
    </source>
</evidence>
<dbReference type="InterPro" id="IPR000906">
    <property type="entry name" value="ZU5_dom"/>
</dbReference>
<dbReference type="Proteomes" id="UP001333110">
    <property type="component" value="Unassembled WGS sequence"/>
</dbReference>
<dbReference type="Gene3D" id="1.10.533.10">
    <property type="entry name" value="Death Domain, Fas"/>
    <property type="match status" value="1"/>
</dbReference>
<comment type="similarity">
    <text evidence="2 10">Belongs to the unc-5 family.</text>
</comment>
<evidence type="ECO:0000256" key="10">
    <source>
        <dbReference type="RuleBase" id="RU367033"/>
    </source>
</evidence>
<dbReference type="SUPFAM" id="SSF47986">
    <property type="entry name" value="DEATH domain"/>
    <property type="match status" value="1"/>
</dbReference>
<proteinExistence type="inferred from homology"/>
<evidence type="ECO:0000256" key="7">
    <source>
        <dbReference type="ARBA" id="ARBA00023170"/>
    </source>
</evidence>
<keyword evidence="7 10" id="KW-0675">Receptor</keyword>
<dbReference type="EMBL" id="JAUNZN010000025">
    <property type="protein sequence ID" value="KAK4808147.1"/>
    <property type="molecule type" value="Genomic_DNA"/>
</dbReference>
<keyword evidence="3 10" id="KW-0217">Developmental protein</keyword>
<reference evidence="12 13" key="1">
    <citation type="journal article" date="2023" name="J. Hered.">
        <title>Chromosome-level genome of the wood stork (Mycteria americana) provides insight into avian chromosome evolution.</title>
        <authorList>
            <person name="Flamio R. Jr."/>
            <person name="Ramstad K.M."/>
        </authorList>
    </citation>
    <scope>NUCLEOTIDE SEQUENCE [LARGE SCALE GENOMIC DNA]</scope>
    <source>
        <strain evidence="12">JAX WOST 10</strain>
    </source>
</reference>
<dbReference type="Pfam" id="PF25609">
    <property type="entry name" value="Unc5_NetrinR_N"/>
    <property type="match status" value="2"/>
</dbReference>
<dbReference type="InterPro" id="IPR007110">
    <property type="entry name" value="Ig-like_dom"/>
</dbReference>
<dbReference type="InterPro" id="IPR003599">
    <property type="entry name" value="Ig_sub"/>
</dbReference>
<feature type="domain" description="Ig-like" evidence="11">
    <location>
        <begin position="626"/>
        <end position="708"/>
    </location>
</feature>
<dbReference type="PANTHER" id="PTHR12582">
    <property type="entry name" value="NETRIN RECEPTOR UNC5"/>
    <property type="match status" value="1"/>
</dbReference>
<dbReference type="GO" id="GO:0005886">
    <property type="term" value="C:plasma membrane"/>
    <property type="evidence" value="ECO:0007669"/>
    <property type="project" value="UniProtKB-SubCell"/>
</dbReference>
<dbReference type="SMART" id="SM00209">
    <property type="entry name" value="TSP1"/>
    <property type="match status" value="1"/>
</dbReference>
<sequence length="1402" mass="157213">MGFGRLSGLVWQTETYETFVAVYSTWHSEGRLRSQFPGLDVDGKMERKCQGWRLNHFPGQPVPMLDNPLGEEKFPNIQSKPPLAQLEAISSCPITCYLGEETDPHLSTTSFQAKQSQLPQPLLIRLLLQTLPQLRCPSLDSLQPLNVSLVVGGPTLNTVFEVRPHQCRVQGHDHFPSPAGHAIFDTSQDAIGFLGPLGTLLAHIQAAVNQHPQVLFCQAAFQPLFPKPVALHGVVVAQVQDLALGLVKPHTIDLGPWIQPVQVPLQSLPTLQQINTPTQLGVVCKLTESALDPFVQIIDKDVKQNWPQHRALGNTACDRQALAKNILLSQAEVLVLATHQVGFAPGKIKQNSSKETERKEELDTHRKEIFHLIAWRGQKQLQCDRKEDSKNTYTVGNGGRRWREKGNRDFSLYWVLESESGGGNDNSEALPESIPSAPGTLPHFMEEPDDAYIIKSNPIVLRCKAMPAMQIFFKCNGEWVHQNEHVSEESMDETTENQCRQANVCCNYDGYGVPSLHCHSQLVGLKVREVFINVTRQQVEDFHGPEDYWCQCVAWSHLGTSKSRKASVRIAFQIFKDLVLGNDGNKLQRVGKNASWKEMRDRRNGLGRLQQETLNDLRKNFEQDPQGKEVPIEGMIVLHCRPPEGVPAAEVEWLKNEEPIDSNLDENIDTRADHNLIIRQARLSDSGNYTCMAANIVAKRRSMSATVVVYVDGNWEVWSEWSVCSPECEHLRVRECIAPPPRNGGKYCEGLSQESENCTEGLCIQDKKPLHEIKSQNIETASDIALYSGLGAAVIAVAVLVVGVTLYRRSQSEYGVDVIDSSALTGGFQTFNFKTVRQGNSLLLNSSMQPDLTVSRTYSGPICLQDPMDKELMTESSLFNPLSDIKVKVQSSFMVSLGVTERAEYHGKAHSGTFPHGNNRAFGTIQARNKATYIQNLSSISTRSELKTTAIFGHLGGRLVVPNTGVSLLIPHGAIPEESSWEIYLAITQKESSFSPTPHCTPVILIVRFQYRTDCNEVPFSRVWCSSQKPLHCAFSLERYTPATTQLSCKICVRQVKGHEQILQIQTSILENERETITFFAHDDSNFPAQMGPKAFKIPYSIRQRICATFDTPNAKGKDWQMLAQKNSINRATELGKGLEHKADGERLRDLGLFSLEKRRLRGDLIALYNCLKGGGREVTSDRTRGNGLKSHQGRFRLDIRKFYFTERVVQHWNRLPRAVGESPSLELYMLSKMSYELNAYRTNLPKAMENKVQKNHSQVSQESSQALSKIVSHALGQQSNCCGLTPVGNQAPCSHSLTLSPPPPVGWERESEEQNNTPYLVQLPRPQMFANYEQQLCDLADLCREFWDPHTGEVHNPVPEPSLEGDRPITEKIQRNPLYTCVQVCKYKRLSNCLDLKTDHQ</sequence>
<dbReference type="PROSITE" id="PS50835">
    <property type="entry name" value="IG_LIKE"/>
    <property type="match status" value="1"/>
</dbReference>
<keyword evidence="13" id="KW-1185">Reference proteome</keyword>
<dbReference type="Gene3D" id="2.60.40.10">
    <property type="entry name" value="Immunoglobulins"/>
    <property type="match status" value="2"/>
</dbReference>
<dbReference type="SMART" id="SM00409">
    <property type="entry name" value="IG"/>
    <property type="match status" value="1"/>
</dbReference>
<dbReference type="InterPro" id="IPR013783">
    <property type="entry name" value="Ig-like_fold"/>
</dbReference>
<dbReference type="PANTHER" id="PTHR12582:SF5">
    <property type="entry name" value="NETRIN RECEPTOR UNC5D"/>
    <property type="match status" value="1"/>
</dbReference>
<evidence type="ECO:0000256" key="9">
    <source>
        <dbReference type="ARBA" id="ARBA00023319"/>
    </source>
</evidence>
<dbReference type="InterPro" id="IPR003598">
    <property type="entry name" value="Ig_sub2"/>
</dbReference>
<dbReference type="Pfam" id="PF00791">
    <property type="entry name" value="ZU5"/>
    <property type="match status" value="1"/>
</dbReference>
<dbReference type="InterPro" id="IPR011029">
    <property type="entry name" value="DEATH-like_dom_sf"/>
</dbReference>
<dbReference type="InterPro" id="IPR033772">
    <property type="entry name" value="UPA"/>
</dbReference>
<keyword evidence="5" id="KW-0472">Membrane</keyword>
<evidence type="ECO:0000313" key="12">
    <source>
        <dbReference type="EMBL" id="KAK4808147.1"/>
    </source>
</evidence>
<evidence type="ECO:0000256" key="3">
    <source>
        <dbReference type="ARBA" id="ARBA00022473"/>
    </source>
</evidence>
<evidence type="ECO:0000256" key="1">
    <source>
        <dbReference type="ARBA" id="ARBA00004479"/>
    </source>
</evidence>
<evidence type="ECO:0000313" key="13">
    <source>
        <dbReference type="Proteomes" id="UP001333110"/>
    </source>
</evidence>
<keyword evidence="6" id="KW-1015">Disulfide bond</keyword>
<dbReference type="InterPro" id="IPR036179">
    <property type="entry name" value="Ig-like_dom_sf"/>
</dbReference>
<dbReference type="Gene3D" id="2.20.100.10">
    <property type="entry name" value="Thrombospondin type-1 (TSP1) repeat"/>
    <property type="match status" value="1"/>
</dbReference>
<dbReference type="SMART" id="SM00408">
    <property type="entry name" value="IGc2"/>
    <property type="match status" value="1"/>
</dbReference>
<dbReference type="PROSITE" id="PS50092">
    <property type="entry name" value="TSP1"/>
    <property type="match status" value="1"/>
</dbReference>
<dbReference type="InterPro" id="IPR013098">
    <property type="entry name" value="Ig_I-set"/>
</dbReference>
<evidence type="ECO:0000256" key="2">
    <source>
        <dbReference type="ARBA" id="ARBA00009844"/>
    </source>
</evidence>
<accession>A0AAN7N3R2</accession>
<keyword evidence="8" id="KW-0325">Glycoprotein</keyword>
<dbReference type="FunFam" id="2.60.40.10:FF:000039">
    <property type="entry name" value="Unc-5 netrin receptor C"/>
    <property type="match status" value="1"/>
</dbReference>
<name>A0AAN7N3R2_MYCAM</name>
<dbReference type="GO" id="GO:0005042">
    <property type="term" value="F:netrin receptor activity"/>
    <property type="evidence" value="ECO:0007669"/>
    <property type="project" value="UniProtKB-UniRule"/>
</dbReference>
<dbReference type="Pfam" id="PF07679">
    <property type="entry name" value="I-set"/>
    <property type="match status" value="1"/>
</dbReference>
<dbReference type="Gene3D" id="2.60.220.30">
    <property type="match status" value="1"/>
</dbReference>
<evidence type="ECO:0000259" key="11">
    <source>
        <dbReference type="PROSITE" id="PS50835"/>
    </source>
</evidence>
<dbReference type="InterPro" id="IPR000884">
    <property type="entry name" value="TSP1_rpt"/>
</dbReference>
<dbReference type="SMART" id="SM00218">
    <property type="entry name" value="ZU5"/>
    <property type="match status" value="1"/>
</dbReference>
<dbReference type="SUPFAM" id="SSF48726">
    <property type="entry name" value="Immunoglobulin"/>
    <property type="match status" value="1"/>
</dbReference>
<organism evidence="12 13">
    <name type="scientific">Mycteria americana</name>
    <name type="common">Wood stork</name>
    <dbReference type="NCBI Taxonomy" id="33587"/>
    <lineage>
        <taxon>Eukaryota</taxon>
        <taxon>Metazoa</taxon>
        <taxon>Chordata</taxon>
        <taxon>Craniata</taxon>
        <taxon>Vertebrata</taxon>
        <taxon>Euteleostomi</taxon>
        <taxon>Archelosauria</taxon>
        <taxon>Archosauria</taxon>
        <taxon>Dinosauria</taxon>
        <taxon>Saurischia</taxon>
        <taxon>Theropoda</taxon>
        <taxon>Coelurosauria</taxon>
        <taxon>Aves</taxon>
        <taxon>Neognathae</taxon>
        <taxon>Neoaves</taxon>
        <taxon>Aequornithes</taxon>
        <taxon>Ciconiiformes</taxon>
        <taxon>Ciconiidae</taxon>
        <taxon>Mycteria</taxon>
    </lineage>
</organism>
<dbReference type="GO" id="GO:0007411">
    <property type="term" value="P:axon guidance"/>
    <property type="evidence" value="ECO:0007669"/>
    <property type="project" value="TreeGrafter"/>
</dbReference>
<evidence type="ECO:0000256" key="5">
    <source>
        <dbReference type="ARBA" id="ARBA00023136"/>
    </source>
</evidence>
<protein>
    <recommendedName>
        <fullName evidence="10">Netrin receptor UNC5</fullName>
    </recommendedName>
</protein>
<dbReference type="InterPro" id="IPR057755">
    <property type="entry name" value="UNC5A-D-like_N"/>
</dbReference>